<reference evidence="2" key="1">
    <citation type="journal article" date="2015" name="Nature">
        <title>Complex archaea that bridge the gap between prokaryotes and eukaryotes.</title>
        <authorList>
            <person name="Spang A."/>
            <person name="Saw J.H."/>
            <person name="Jorgensen S.L."/>
            <person name="Zaremba-Niedzwiedzka K."/>
            <person name="Martijn J."/>
            <person name="Lind A.E."/>
            <person name="van Eijk R."/>
            <person name="Schleper C."/>
            <person name="Guy L."/>
            <person name="Ettema T.J."/>
        </authorList>
    </citation>
    <scope>NUCLEOTIDE SEQUENCE</scope>
</reference>
<evidence type="ECO:0000313" key="2">
    <source>
        <dbReference type="EMBL" id="KKN30671.1"/>
    </source>
</evidence>
<gene>
    <name evidence="2" type="ORF">LCGC14_0831800</name>
</gene>
<dbReference type="AlphaFoldDB" id="A0A0F9S0I5"/>
<protein>
    <submittedName>
        <fullName evidence="2">Uncharacterized protein</fullName>
    </submittedName>
</protein>
<sequence>MRWLKRYFAGLLDMDQTFVVWGWLTVTWGDAVTFLIGIGVGCLLVSILYVAVKT</sequence>
<feature type="transmembrane region" description="Helical" evidence="1">
    <location>
        <begin position="32"/>
        <end position="52"/>
    </location>
</feature>
<keyword evidence="1" id="KW-0812">Transmembrane</keyword>
<comment type="caution">
    <text evidence="2">The sequence shown here is derived from an EMBL/GenBank/DDBJ whole genome shotgun (WGS) entry which is preliminary data.</text>
</comment>
<keyword evidence="1" id="KW-0472">Membrane</keyword>
<proteinExistence type="predicted"/>
<organism evidence="2">
    <name type="scientific">marine sediment metagenome</name>
    <dbReference type="NCBI Taxonomy" id="412755"/>
    <lineage>
        <taxon>unclassified sequences</taxon>
        <taxon>metagenomes</taxon>
        <taxon>ecological metagenomes</taxon>
    </lineage>
</organism>
<name>A0A0F9S0I5_9ZZZZ</name>
<keyword evidence="1" id="KW-1133">Transmembrane helix</keyword>
<feature type="transmembrane region" description="Helical" evidence="1">
    <location>
        <begin position="7"/>
        <end position="26"/>
    </location>
</feature>
<dbReference type="EMBL" id="LAZR01002389">
    <property type="protein sequence ID" value="KKN30671.1"/>
    <property type="molecule type" value="Genomic_DNA"/>
</dbReference>
<accession>A0A0F9S0I5</accession>
<evidence type="ECO:0000256" key="1">
    <source>
        <dbReference type="SAM" id="Phobius"/>
    </source>
</evidence>